<organism evidence="3 4">
    <name type="scientific">Heligmosomoides polygyrus</name>
    <name type="common">Parasitic roundworm</name>
    <dbReference type="NCBI Taxonomy" id="6339"/>
    <lineage>
        <taxon>Eukaryota</taxon>
        <taxon>Metazoa</taxon>
        <taxon>Ecdysozoa</taxon>
        <taxon>Nematoda</taxon>
        <taxon>Chromadorea</taxon>
        <taxon>Rhabditida</taxon>
        <taxon>Rhabditina</taxon>
        <taxon>Rhabditomorpha</taxon>
        <taxon>Strongyloidea</taxon>
        <taxon>Heligmosomidae</taxon>
        <taxon>Heligmosomoides</taxon>
    </lineage>
</organism>
<dbReference type="Pfam" id="PF23309">
    <property type="entry name" value="DUF7083"/>
    <property type="match status" value="1"/>
</dbReference>
<accession>A0A183F705</accession>
<evidence type="ECO:0000313" key="3">
    <source>
        <dbReference type="Proteomes" id="UP000050761"/>
    </source>
</evidence>
<gene>
    <name evidence="2" type="ORF">HPBE_LOCUS1948</name>
</gene>
<evidence type="ECO:0000313" key="4">
    <source>
        <dbReference type="WBParaSite" id="HPBE_0000194701-mRNA-1"/>
    </source>
</evidence>
<name>A0A183F705_HELPZ</name>
<sequence>MDVLPALLQAVQRQLDLQARCMEERGAAIVKLMEKLSALPAINSPLVVKDKHAIFDSLHRRIERFCYDPERERTFDLWLKRYQEMLDNGATSLRKGQNTTTRFLPGQGLLPKTDCSHLSQATIKLSWDEILEMRYKGQEFNNYELLVKTKCANAKLDTIDFDGLQCLVYVAGFQRPEFADYRIRLLRKLDQFEMVTLEDLTAECQIVQGGLPNA</sequence>
<dbReference type="Proteomes" id="UP000050761">
    <property type="component" value="Unassembled WGS sequence"/>
</dbReference>
<accession>A0A3P7TM26</accession>
<reference evidence="4" key="2">
    <citation type="submission" date="2019-09" db="UniProtKB">
        <authorList>
            <consortium name="WormBaseParasite"/>
        </authorList>
    </citation>
    <scope>IDENTIFICATION</scope>
</reference>
<dbReference type="AlphaFoldDB" id="A0A183F705"/>
<proteinExistence type="predicted"/>
<reference evidence="2 3" key="1">
    <citation type="submission" date="2018-11" db="EMBL/GenBank/DDBJ databases">
        <authorList>
            <consortium name="Pathogen Informatics"/>
        </authorList>
    </citation>
    <scope>NUCLEOTIDE SEQUENCE [LARGE SCALE GENOMIC DNA]</scope>
</reference>
<dbReference type="OrthoDB" id="8050037at2759"/>
<feature type="domain" description="DUF7083" evidence="1">
    <location>
        <begin position="55"/>
        <end position="97"/>
    </location>
</feature>
<keyword evidence="3" id="KW-1185">Reference proteome</keyword>
<dbReference type="WBParaSite" id="HPBE_0000194701-mRNA-1">
    <property type="protein sequence ID" value="HPBE_0000194701-mRNA-1"/>
    <property type="gene ID" value="HPBE_0000194701"/>
</dbReference>
<dbReference type="EMBL" id="UZAH01002514">
    <property type="protein sequence ID" value="VDO22291.1"/>
    <property type="molecule type" value="Genomic_DNA"/>
</dbReference>
<evidence type="ECO:0000259" key="1">
    <source>
        <dbReference type="Pfam" id="PF23309"/>
    </source>
</evidence>
<dbReference type="InterPro" id="IPR055510">
    <property type="entry name" value="DUF7083"/>
</dbReference>
<evidence type="ECO:0000313" key="2">
    <source>
        <dbReference type="EMBL" id="VDO22291.1"/>
    </source>
</evidence>
<protein>
    <submittedName>
        <fullName evidence="4">Rx_N domain-containing protein</fullName>
    </submittedName>
</protein>